<accession>A0A246FGT5</accession>
<proteinExistence type="predicted"/>
<evidence type="ECO:0000313" key="2">
    <source>
        <dbReference type="Proteomes" id="UP000197277"/>
    </source>
</evidence>
<dbReference type="AlphaFoldDB" id="A0A246FGT5"/>
<comment type="caution">
    <text evidence="1">The sequence shown here is derived from an EMBL/GenBank/DDBJ whole genome shotgun (WGS) entry which is preliminary data.</text>
</comment>
<evidence type="ECO:0000313" key="1">
    <source>
        <dbReference type="EMBL" id="OWP61742.1"/>
    </source>
</evidence>
<reference evidence="1 2" key="1">
    <citation type="submission" date="2017-06" db="EMBL/GenBank/DDBJ databases">
        <title>Hymenobacter amundsenii sp. nov. isolated from regoliths in Antarctica.</title>
        <authorList>
            <person name="Sedlacek I."/>
            <person name="Kralova S."/>
            <person name="Pantucek R."/>
            <person name="Svec P."/>
            <person name="Holochova P."/>
            <person name="Stankova E."/>
            <person name="Vrbovska V."/>
            <person name="Busse H.-J."/>
        </authorList>
    </citation>
    <scope>NUCLEOTIDE SEQUENCE [LARGE SCALE GENOMIC DNA]</scope>
    <source>
        <strain evidence="1 2">CCM 8682</strain>
    </source>
</reference>
<gene>
    <name evidence="1" type="ORF">CDA63_17730</name>
</gene>
<protein>
    <submittedName>
        <fullName evidence="1">Uncharacterized protein</fullName>
    </submittedName>
</protein>
<dbReference type="RefSeq" id="WP_088465799.1">
    <property type="nucleotide sequence ID" value="NZ_NIRR01000045.1"/>
</dbReference>
<keyword evidence="2" id="KW-1185">Reference proteome</keyword>
<dbReference type="OrthoDB" id="887214at2"/>
<organism evidence="1 2">
    <name type="scientific">Hymenobacter amundsenii</name>
    <dbReference type="NCBI Taxonomy" id="2006685"/>
    <lineage>
        <taxon>Bacteria</taxon>
        <taxon>Pseudomonadati</taxon>
        <taxon>Bacteroidota</taxon>
        <taxon>Cytophagia</taxon>
        <taxon>Cytophagales</taxon>
        <taxon>Hymenobacteraceae</taxon>
        <taxon>Hymenobacter</taxon>
    </lineage>
</organism>
<name>A0A246FGT5_9BACT</name>
<dbReference type="EMBL" id="NIRR01000045">
    <property type="protein sequence ID" value="OWP61742.1"/>
    <property type="molecule type" value="Genomic_DNA"/>
</dbReference>
<dbReference type="Proteomes" id="UP000197277">
    <property type="component" value="Unassembled WGS sequence"/>
</dbReference>
<sequence>MRFYRALLVLTTVLLLRQTQVWGQQRVPAPVTVPAAPPPQKVLKLQIILPSVVGRLGEMTGILVSPDKTKSARTSTSNPVLYLRIPLPRLLTGDAPKDSGK</sequence>